<keyword evidence="1" id="KW-0343">GTPase activation</keyword>
<dbReference type="Proteomes" id="UP001217754">
    <property type="component" value="Chromosome 3"/>
</dbReference>
<dbReference type="GO" id="GO:0007165">
    <property type="term" value="P:signal transduction"/>
    <property type="evidence" value="ECO:0007669"/>
    <property type="project" value="InterPro"/>
</dbReference>
<dbReference type="Gene3D" id="3.30.1520.10">
    <property type="entry name" value="Phox-like domain"/>
    <property type="match status" value="1"/>
</dbReference>
<feature type="domain" description="Rho-GAP" evidence="3">
    <location>
        <begin position="641"/>
        <end position="844"/>
    </location>
</feature>
<feature type="compositionally biased region" description="Polar residues" evidence="2">
    <location>
        <begin position="116"/>
        <end position="126"/>
    </location>
</feature>
<feature type="compositionally biased region" description="Polar residues" evidence="2">
    <location>
        <begin position="556"/>
        <end position="579"/>
    </location>
</feature>
<dbReference type="GO" id="GO:0005737">
    <property type="term" value="C:cytoplasm"/>
    <property type="evidence" value="ECO:0007669"/>
    <property type="project" value="TreeGrafter"/>
</dbReference>
<dbReference type="AlphaFoldDB" id="A0AAF0F1T4"/>
<dbReference type="InterPro" id="IPR050729">
    <property type="entry name" value="Rho-GAP"/>
</dbReference>
<evidence type="ECO:0000259" key="3">
    <source>
        <dbReference type="PROSITE" id="PS50238"/>
    </source>
</evidence>
<dbReference type="SUPFAM" id="SSF64268">
    <property type="entry name" value="PX domain"/>
    <property type="match status" value="1"/>
</dbReference>
<name>A0AAF0F1T4_9BASI</name>
<proteinExistence type="predicted"/>
<dbReference type="InterPro" id="IPR008936">
    <property type="entry name" value="Rho_GTPase_activation_prot"/>
</dbReference>
<evidence type="ECO:0000256" key="1">
    <source>
        <dbReference type="ARBA" id="ARBA00022468"/>
    </source>
</evidence>
<feature type="region of interest" description="Disordered" evidence="2">
    <location>
        <begin position="1"/>
        <end position="20"/>
    </location>
</feature>
<dbReference type="Pfam" id="PF00620">
    <property type="entry name" value="RhoGAP"/>
    <property type="match status" value="1"/>
</dbReference>
<dbReference type="SUPFAM" id="SSF50729">
    <property type="entry name" value="PH domain-like"/>
    <property type="match status" value="1"/>
</dbReference>
<dbReference type="EMBL" id="CP119960">
    <property type="protein sequence ID" value="WFD38957.1"/>
    <property type="molecule type" value="Genomic_DNA"/>
</dbReference>
<gene>
    <name evidence="4" type="primary">BEM3</name>
    <name evidence="4" type="ORF">MJAP1_001923</name>
</gene>
<dbReference type="SMART" id="SM00324">
    <property type="entry name" value="RhoGAP"/>
    <property type="match status" value="1"/>
</dbReference>
<dbReference type="PANTHER" id="PTHR23176:SF129">
    <property type="entry name" value="RHO GTPASE ACTIVATING PROTEIN AT 16F, ISOFORM E-RELATED"/>
    <property type="match status" value="1"/>
</dbReference>
<dbReference type="PANTHER" id="PTHR23176">
    <property type="entry name" value="RHO/RAC/CDC GTPASE-ACTIVATING PROTEIN"/>
    <property type="match status" value="1"/>
</dbReference>
<dbReference type="Gene3D" id="1.10.555.10">
    <property type="entry name" value="Rho GTPase activation protein"/>
    <property type="match status" value="1"/>
</dbReference>
<dbReference type="RefSeq" id="XP_060121854.1">
    <property type="nucleotide sequence ID" value="XM_060265871.1"/>
</dbReference>
<reference evidence="4" key="1">
    <citation type="submission" date="2023-03" db="EMBL/GenBank/DDBJ databases">
        <title>Mating type loci evolution in Malassezia.</title>
        <authorList>
            <person name="Coelho M.A."/>
        </authorList>
    </citation>
    <scope>NUCLEOTIDE SEQUENCE</scope>
    <source>
        <strain evidence="4">CBS 9431</strain>
    </source>
</reference>
<keyword evidence="5" id="KW-1185">Reference proteome</keyword>
<feature type="compositionally biased region" description="Low complexity" evidence="2">
    <location>
        <begin position="127"/>
        <end position="148"/>
    </location>
</feature>
<evidence type="ECO:0000313" key="5">
    <source>
        <dbReference type="Proteomes" id="UP001217754"/>
    </source>
</evidence>
<dbReference type="GO" id="GO:0035091">
    <property type="term" value="F:phosphatidylinositol binding"/>
    <property type="evidence" value="ECO:0007669"/>
    <property type="project" value="InterPro"/>
</dbReference>
<dbReference type="SUPFAM" id="SSF48350">
    <property type="entry name" value="GTPase activation domain, GAP"/>
    <property type="match status" value="1"/>
</dbReference>
<dbReference type="GO" id="GO:0005096">
    <property type="term" value="F:GTPase activator activity"/>
    <property type="evidence" value="ECO:0007669"/>
    <property type="project" value="UniProtKB-KW"/>
</dbReference>
<dbReference type="GeneID" id="85225572"/>
<accession>A0AAF0F1T4</accession>
<feature type="region of interest" description="Disordered" evidence="2">
    <location>
        <begin position="540"/>
        <end position="585"/>
    </location>
</feature>
<feature type="compositionally biased region" description="Basic and acidic residues" evidence="2">
    <location>
        <begin position="1"/>
        <end position="17"/>
    </location>
</feature>
<dbReference type="PROSITE" id="PS50238">
    <property type="entry name" value="RHOGAP"/>
    <property type="match status" value="1"/>
</dbReference>
<dbReference type="InterPro" id="IPR036871">
    <property type="entry name" value="PX_dom_sf"/>
</dbReference>
<sequence length="923" mass="100808">MQDHRTDDGGTRTDLRDTAPAARLPLQQITLQDCFTHAGTSDLSAVLPYLLLQYNELVSEHLALSNAYWALTEGTPERSEPVGLGVDVIPPSSPPPQSRFRLLRRRSTRSVRETGVLSQTKSPASASSIPLPQTPSSQQQSDSASTTPNTAYTSTMDGLEGHRREVFGAMPPPQAPTHSPKLWRKSSAPGAPINRAPDSPQRDRSGRTVMPDSPHDRAVRASLAPESPQRDRSARTSVLSASPRLARGSGLTNTRTVPSPVPQSTVRVLGFRPTSPLVRSRGDVYGLAPLEHDPLCYSILRTIHSWVRTPGHVAFRILVYPQVPDDPPPPYLIEKSYADLVQFRERLRTRAQGLVDNTTVLVATPDADLFERAPTPWRIAERNAAIDTFLHALQRLPVWYDDVLVQFLSTHLVTTAPIDFLPSLGPCLRQACLLQKMVHSDNWGWRICSLYPHVLAVQVPGSDHATWAMRLGDARIRRQFEDAPPGSDTTTRCAMLAIHAAPPDGPSILLAVESNEECNEWLQALLQQTHEANADMPERVANTPEPQRSAEVPVTPRTNFISASHSTSPRPERSQSTSPGPLEHRNRQGITSLFRANATPEQPGMAAGHDRRRFWHGLLSIGHHGSPDWPSQPAEGGTFGAPLRIAVQESGLPADATGTLSAVPAVVRRCVDYLEHTRGIEEEGIYRISGSSSAVKALYDCFSAGHGLDLEADSGARIRTLTSDPHNLSSLLKMYLRALPENICASALSDMAHAAELAERTERVHALQRLVASLPPENYSLLRFLCAHFFRVSAASDKNKMTLHNLGIVLSPTLMMPTNLLLALISDNDTIFKHTLISSPPDADVFGRIDSESGSVQATLRDRVQSMSFRSPRLGSQHKQRPSDAALNAVYDGSIILPSEANPKGPILTHHSPILPQGEGAAP</sequence>
<dbReference type="InterPro" id="IPR000198">
    <property type="entry name" value="RhoGAP_dom"/>
</dbReference>
<organism evidence="4 5">
    <name type="scientific">Malassezia japonica</name>
    <dbReference type="NCBI Taxonomy" id="223818"/>
    <lineage>
        <taxon>Eukaryota</taxon>
        <taxon>Fungi</taxon>
        <taxon>Dikarya</taxon>
        <taxon>Basidiomycota</taxon>
        <taxon>Ustilaginomycotina</taxon>
        <taxon>Malasseziomycetes</taxon>
        <taxon>Malasseziales</taxon>
        <taxon>Malasseziaceae</taxon>
        <taxon>Malassezia</taxon>
    </lineage>
</organism>
<evidence type="ECO:0000313" key="4">
    <source>
        <dbReference type="EMBL" id="WFD38957.1"/>
    </source>
</evidence>
<protein>
    <submittedName>
        <fullName evidence="4">Rho GTPase activating protein</fullName>
    </submittedName>
</protein>
<feature type="compositionally biased region" description="Polar residues" evidence="2">
    <location>
        <begin position="250"/>
        <end position="262"/>
    </location>
</feature>
<feature type="region of interest" description="Disordered" evidence="2">
    <location>
        <begin position="81"/>
        <end position="262"/>
    </location>
</feature>
<evidence type="ECO:0000256" key="2">
    <source>
        <dbReference type="SAM" id="MobiDB-lite"/>
    </source>
</evidence>